<dbReference type="GO" id="GO:0016887">
    <property type="term" value="F:ATP hydrolysis activity"/>
    <property type="evidence" value="ECO:0007669"/>
    <property type="project" value="InterPro"/>
</dbReference>
<reference evidence="3" key="2">
    <citation type="submission" date="2020-09" db="EMBL/GenBank/DDBJ databases">
        <authorList>
            <person name="Sun Q."/>
            <person name="Zhou Y."/>
        </authorList>
    </citation>
    <scope>NUCLEOTIDE SEQUENCE</scope>
    <source>
        <strain evidence="3">CGMCC 4.7430</strain>
    </source>
</reference>
<keyword evidence="4" id="KW-1185">Reference proteome</keyword>
<dbReference type="InterPro" id="IPR003959">
    <property type="entry name" value="ATPase_AAA_core"/>
</dbReference>
<comment type="caution">
    <text evidence="3">The sequence shown here is derived from an EMBL/GenBank/DDBJ whole genome shotgun (WGS) entry which is preliminary data.</text>
</comment>
<sequence>MTDILCYADALAVLGCERSRLVELTDFAATVARTGWARAGVARPATGLLDLRGDIVGYTEDVVRRSGRRGRGGNRFTRTRRLAATHAVLVVSAYFEALGEARLPVELDRLDHVRHPGSEPAEKFAALVESLLLAPLPMPEPHRPYAETRQAVRQVYERMSQALTTYTRGLPVWGELSAGDRTRLPILLDDGPATQALRIYDEDYRLLSADSPEFGMWSLVTEPQPLGTGLSRVARLLAELAPPRVGDRPMIHLVRLAATALDLPVMAGGTAPEDVTLPLLGEGYISPRCRVAEMTREATPAAKSWWEGRRELPDAEAFLVGHLTSLSATQAPLVLLGEPGSGKTKLTEVLAARLAGSEFLPIRVELGDVAADSAVPSQIDQGLRNVLGEEARLEDLVGTGDGALPVIMLDGFDELIQAAHASRYDYLEQIQEFQLGQYRAGRPVAVIVTGRTVVADQVRFPEGVLALQLRPFEEDQVRRWLDIWDQTNRAVLARHDRTPLTAEVALAQGELATQPLLLLLLALYDATGNTVRRDGPPIGRAQLYESLIRDFAQREVAKDAAAADLSPARLRALVDRELVQLGVVALSMFARGRAVATEAALDRDLAALCGQAHGDADGWARRATRRFFFVHRTETGPPADRVRCYEFLHVTFAEFLVGWLAVHAVRELVRRHDLIESELAAAPAQDLDDDLLHAVISFSCLAERGPTVGFAVELMAALPAELRARAGELLSTLLRESLHERRRRSFTGFEPVHHPVTRRLAAYSANLTLLRVAAATEPVRVSELLRDPDPLARWTSFAHLWRSQLGDDGWAGLLAALPAHRVSTGGERDILLGGAGQAPEPTGLSWWFDHRPRRQATLLRHRTRALAERPYLLNIDTDLLADLLADEADLPLVLRPSGEVASGARLVHELLTREPGAAGERVALYLDTIAAVTAPGAPANGRLLGLIAHAVTLDGTALPFADRGRILSDLLHGGTDHALLRPLVESMIAERFESWESLVKAGIPEDVLRKIHSP</sequence>
<proteinExistence type="predicted"/>
<dbReference type="AlphaFoldDB" id="A0A918A3Q0"/>
<dbReference type="Gene3D" id="3.40.50.300">
    <property type="entry name" value="P-loop containing nucleotide triphosphate hydrolases"/>
    <property type="match status" value="1"/>
</dbReference>
<dbReference type="EMBL" id="BMNK01000004">
    <property type="protein sequence ID" value="GGP06409.1"/>
    <property type="molecule type" value="Genomic_DNA"/>
</dbReference>
<dbReference type="InterPro" id="IPR054567">
    <property type="entry name" value="NNH7"/>
</dbReference>
<evidence type="ECO:0000313" key="3">
    <source>
        <dbReference type="EMBL" id="GGP06409.1"/>
    </source>
</evidence>
<feature type="domain" description="NACHT N-terminal Helical" evidence="2">
    <location>
        <begin position="4"/>
        <end position="222"/>
    </location>
</feature>
<dbReference type="GO" id="GO:0005524">
    <property type="term" value="F:ATP binding"/>
    <property type="evidence" value="ECO:0007669"/>
    <property type="project" value="InterPro"/>
</dbReference>
<gene>
    <name evidence="3" type="ORF">GCM10012278_29910</name>
</gene>
<dbReference type="SUPFAM" id="SSF52540">
    <property type="entry name" value="P-loop containing nucleoside triphosphate hydrolases"/>
    <property type="match status" value="1"/>
</dbReference>
<organism evidence="3 4">
    <name type="scientific">Nonomuraea glycinis</name>
    <dbReference type="NCBI Taxonomy" id="2047744"/>
    <lineage>
        <taxon>Bacteria</taxon>
        <taxon>Bacillati</taxon>
        <taxon>Actinomycetota</taxon>
        <taxon>Actinomycetes</taxon>
        <taxon>Streptosporangiales</taxon>
        <taxon>Streptosporangiaceae</taxon>
        <taxon>Nonomuraea</taxon>
    </lineage>
</organism>
<name>A0A918A3Q0_9ACTN</name>
<dbReference type="Pfam" id="PF00004">
    <property type="entry name" value="AAA"/>
    <property type="match status" value="1"/>
</dbReference>
<evidence type="ECO:0008006" key="5">
    <source>
        <dbReference type="Google" id="ProtNLM"/>
    </source>
</evidence>
<evidence type="ECO:0000313" key="4">
    <source>
        <dbReference type="Proteomes" id="UP000660745"/>
    </source>
</evidence>
<dbReference type="InterPro" id="IPR027417">
    <property type="entry name" value="P-loop_NTPase"/>
</dbReference>
<reference evidence="3" key="1">
    <citation type="journal article" date="2014" name="Int. J. Syst. Evol. Microbiol.">
        <title>Complete genome sequence of Corynebacterium casei LMG S-19264T (=DSM 44701T), isolated from a smear-ripened cheese.</title>
        <authorList>
            <consortium name="US DOE Joint Genome Institute (JGI-PGF)"/>
            <person name="Walter F."/>
            <person name="Albersmeier A."/>
            <person name="Kalinowski J."/>
            <person name="Ruckert C."/>
        </authorList>
    </citation>
    <scope>NUCLEOTIDE SEQUENCE</scope>
    <source>
        <strain evidence="3">CGMCC 4.7430</strain>
    </source>
</reference>
<protein>
    <recommendedName>
        <fullName evidence="5">AAA+ ATPase domain-containing protein</fullName>
    </recommendedName>
</protein>
<dbReference type="RefSeq" id="WP_189139180.1">
    <property type="nucleotide sequence ID" value="NZ_BMNK01000004.1"/>
</dbReference>
<evidence type="ECO:0000259" key="1">
    <source>
        <dbReference type="Pfam" id="PF00004"/>
    </source>
</evidence>
<evidence type="ECO:0000259" key="2">
    <source>
        <dbReference type="Pfam" id="PF22738"/>
    </source>
</evidence>
<dbReference type="Pfam" id="PF22738">
    <property type="entry name" value="NNH7"/>
    <property type="match status" value="1"/>
</dbReference>
<dbReference type="Proteomes" id="UP000660745">
    <property type="component" value="Unassembled WGS sequence"/>
</dbReference>
<feature type="domain" description="ATPase AAA-type core" evidence="1">
    <location>
        <begin position="334"/>
        <end position="450"/>
    </location>
</feature>
<accession>A0A918A3Q0</accession>